<dbReference type="SUPFAM" id="SSF48464">
    <property type="entry name" value="ENTH/VHS domain"/>
    <property type="match status" value="1"/>
</dbReference>
<dbReference type="SUPFAM" id="SSF89009">
    <property type="entry name" value="GAT-like domain"/>
    <property type="match status" value="1"/>
</dbReference>
<gene>
    <name evidence="11" type="ORF">CISIN_1g037435mg</name>
</gene>
<sequence length="583" mass="64572">MANSSSGTQPIRKAIAALKDTTKVGLVNLNSENKGLDIAIVKATNHDEVLPKEKHISKILEAVLASRPRADVAYCIQSLAKRLAKTHSWTVALKTLIVIHRALREVDHSFCEELINYSRGRALMFNLSHFRDESSPVAWDHSAWIRNYALYLEERVECFRILRYDVEKSHMGSGRLSIPDLLDQLPSLQQLLFRLLGCKPQGAALYNNLIHYALSIIASESVKLYVSITDGILKLVDKYFEMPRHDAVRTLEIYRKSESQADSLTSLFEICRELDFGRGQKYIKIEKPPASFMTAMEDYVKVAPHIFMLQCTAFSPDFSKTKRCNGDQNVARIEAPKLDDAPGANVSTDRQDSDQPGAAPEPASNDRREAVATQQLIDTEDTQQRTDQSEAAASQQITDLLGLEELTQQVSEMDEKNSLALAIVTSENQPNSENSFTMACQTMSWELALVTAPSSNVAAVAGSKLAGGLDKLTLDSLYDDAIARNAKRNSSNTVGQQVGSNPFEADSLNQDPFSASSGVTPPANAQMSDMIQQQNFMTQQQQQEQKQEQEPQMIGQNATSSSNPFLDQSLPSHPRQDPFSGLT</sequence>
<dbReference type="InterPro" id="IPR008942">
    <property type="entry name" value="ENTH_VHS"/>
</dbReference>
<evidence type="ECO:0000313" key="11">
    <source>
        <dbReference type="EMBL" id="KDO62335.1"/>
    </source>
</evidence>
<keyword evidence="6" id="KW-0472">Membrane</keyword>
<reference evidence="11 12" key="1">
    <citation type="submission" date="2014-04" db="EMBL/GenBank/DDBJ databases">
        <authorList>
            <consortium name="International Citrus Genome Consortium"/>
            <person name="Gmitter F."/>
            <person name="Chen C."/>
            <person name="Farmerie W."/>
            <person name="Harkins T."/>
            <person name="Desany B."/>
            <person name="Mohiuddin M."/>
            <person name="Kodira C."/>
            <person name="Borodovsky M."/>
            <person name="Lomsadze A."/>
            <person name="Burns P."/>
            <person name="Jenkins J."/>
            <person name="Prochnik S."/>
            <person name="Shu S."/>
            <person name="Chapman J."/>
            <person name="Pitluck S."/>
            <person name="Schmutz J."/>
            <person name="Rokhsar D."/>
        </authorList>
    </citation>
    <scope>NUCLEOTIDE SEQUENCE</scope>
</reference>
<dbReference type="Pfam" id="PF07651">
    <property type="entry name" value="ANTH"/>
    <property type="match status" value="1"/>
</dbReference>
<evidence type="ECO:0000256" key="2">
    <source>
        <dbReference type="ARBA" id="ARBA00004555"/>
    </source>
</evidence>
<feature type="compositionally biased region" description="Polar residues" evidence="9">
    <location>
        <begin position="554"/>
        <end position="571"/>
    </location>
</feature>
<dbReference type="SMR" id="A0A067F874"/>
<dbReference type="GO" id="GO:0072583">
    <property type="term" value="P:clathrin-dependent endocytosis"/>
    <property type="evidence" value="ECO:0000318"/>
    <property type="project" value="GO_Central"/>
</dbReference>
<feature type="compositionally biased region" description="Polar residues" evidence="9">
    <location>
        <begin position="488"/>
        <end position="500"/>
    </location>
</feature>
<feature type="compositionally biased region" description="Polar residues" evidence="9">
    <location>
        <begin position="507"/>
        <end position="531"/>
    </location>
</feature>
<evidence type="ECO:0000256" key="8">
    <source>
        <dbReference type="ARBA" id="ARBA00023329"/>
    </source>
</evidence>
<feature type="compositionally biased region" description="Low complexity" evidence="9">
    <location>
        <begin position="532"/>
        <end position="544"/>
    </location>
</feature>
<evidence type="ECO:0000259" key="10">
    <source>
        <dbReference type="PROSITE" id="PS50942"/>
    </source>
</evidence>
<organism evidence="11 12">
    <name type="scientific">Citrus sinensis</name>
    <name type="common">Sweet orange</name>
    <name type="synonym">Citrus aurantium var. sinensis</name>
    <dbReference type="NCBI Taxonomy" id="2711"/>
    <lineage>
        <taxon>Eukaryota</taxon>
        <taxon>Viridiplantae</taxon>
        <taxon>Streptophyta</taxon>
        <taxon>Embryophyta</taxon>
        <taxon>Tracheophyta</taxon>
        <taxon>Spermatophyta</taxon>
        <taxon>Magnoliopsida</taxon>
        <taxon>eudicotyledons</taxon>
        <taxon>Gunneridae</taxon>
        <taxon>Pentapetalae</taxon>
        <taxon>rosids</taxon>
        <taxon>malvids</taxon>
        <taxon>Sapindales</taxon>
        <taxon>Rutaceae</taxon>
        <taxon>Aurantioideae</taxon>
        <taxon>Citrus</taxon>
    </lineage>
</organism>
<dbReference type="GO" id="GO:0005794">
    <property type="term" value="C:Golgi apparatus"/>
    <property type="evidence" value="ECO:0007669"/>
    <property type="project" value="UniProtKB-SubCell"/>
</dbReference>
<evidence type="ECO:0000256" key="6">
    <source>
        <dbReference type="ARBA" id="ARBA00023136"/>
    </source>
</evidence>
<feature type="region of interest" description="Disordered" evidence="9">
    <location>
        <begin position="331"/>
        <end position="370"/>
    </location>
</feature>
<dbReference type="GO" id="GO:0005545">
    <property type="term" value="F:1-phosphatidylinositol binding"/>
    <property type="evidence" value="ECO:0000318"/>
    <property type="project" value="GO_Central"/>
</dbReference>
<dbReference type="PaxDb" id="2711-XP_006474617.1"/>
<feature type="region of interest" description="Disordered" evidence="9">
    <location>
        <begin position="488"/>
        <end position="583"/>
    </location>
</feature>
<name>A0A067F874_CITSI</name>
<comment type="subcellular location">
    <subcellularLocation>
        <location evidence="1">Cytoplasmic vesicle</location>
        <location evidence="1">Clathrin-coated vesicle</location>
    </subcellularLocation>
    <subcellularLocation>
        <location evidence="2">Golgi apparatus</location>
    </subcellularLocation>
    <subcellularLocation>
        <location evidence="3">Membrane</location>
        <location evidence="3">Clathrin-coated pit</location>
    </subcellularLocation>
</comment>
<dbReference type="CDD" id="cd03564">
    <property type="entry name" value="ANTH_N"/>
    <property type="match status" value="1"/>
</dbReference>
<dbReference type="FunFam" id="1.20.58.150:FF:000005">
    <property type="entry name" value="putative clathrin assembly protein At2g25430"/>
    <property type="match status" value="1"/>
</dbReference>
<dbReference type="SMART" id="SM00273">
    <property type="entry name" value="ENTH"/>
    <property type="match status" value="1"/>
</dbReference>
<evidence type="ECO:0000256" key="4">
    <source>
        <dbReference type="ARBA" id="ARBA00022583"/>
    </source>
</evidence>
<feature type="domain" description="ENTH" evidence="10">
    <location>
        <begin position="28"/>
        <end position="166"/>
    </location>
</feature>
<dbReference type="STRING" id="2711.A0A067F874"/>
<dbReference type="PANTHER" id="PTHR22951:SF97">
    <property type="entry name" value="ENTH DOMAIN-CONTAINING PROTEIN"/>
    <property type="match status" value="1"/>
</dbReference>
<dbReference type="GO" id="GO:0006900">
    <property type="term" value="P:vesicle budding from membrane"/>
    <property type="evidence" value="ECO:0000318"/>
    <property type="project" value="GO_Central"/>
</dbReference>
<dbReference type="AlphaFoldDB" id="A0A067F874"/>
<dbReference type="Proteomes" id="UP000027120">
    <property type="component" value="Unassembled WGS sequence"/>
</dbReference>
<keyword evidence="8" id="KW-0968">Cytoplasmic vesicle</keyword>
<keyword evidence="7" id="KW-0168">Coated pit</keyword>
<dbReference type="GO" id="GO:0048268">
    <property type="term" value="P:clathrin coat assembly"/>
    <property type="evidence" value="ECO:0007669"/>
    <property type="project" value="InterPro"/>
</dbReference>
<dbReference type="InterPro" id="IPR013809">
    <property type="entry name" value="ENTH"/>
</dbReference>
<dbReference type="Gene3D" id="1.20.58.150">
    <property type="entry name" value="ANTH domain"/>
    <property type="match status" value="1"/>
</dbReference>
<dbReference type="InterPro" id="IPR014712">
    <property type="entry name" value="ANTH_dom_sf"/>
</dbReference>
<evidence type="ECO:0000256" key="1">
    <source>
        <dbReference type="ARBA" id="ARBA00004132"/>
    </source>
</evidence>
<proteinExistence type="predicted"/>
<evidence type="ECO:0000256" key="3">
    <source>
        <dbReference type="ARBA" id="ARBA00004600"/>
    </source>
</evidence>
<dbReference type="eggNOG" id="KOG0251">
    <property type="taxonomic scope" value="Eukaryota"/>
</dbReference>
<evidence type="ECO:0000256" key="9">
    <source>
        <dbReference type="SAM" id="MobiDB-lite"/>
    </source>
</evidence>
<evidence type="ECO:0000256" key="7">
    <source>
        <dbReference type="ARBA" id="ARBA00023176"/>
    </source>
</evidence>
<dbReference type="GO" id="GO:0000149">
    <property type="term" value="F:SNARE binding"/>
    <property type="evidence" value="ECO:0000318"/>
    <property type="project" value="GO_Central"/>
</dbReference>
<dbReference type="Gene3D" id="1.25.40.90">
    <property type="match status" value="1"/>
</dbReference>
<dbReference type="GO" id="GO:0032050">
    <property type="term" value="F:clathrin heavy chain binding"/>
    <property type="evidence" value="ECO:0000318"/>
    <property type="project" value="GO_Central"/>
</dbReference>
<keyword evidence="5" id="KW-0333">Golgi apparatus</keyword>
<dbReference type="EMBL" id="KK784920">
    <property type="protein sequence ID" value="KDO62335.1"/>
    <property type="molecule type" value="Genomic_DNA"/>
</dbReference>
<evidence type="ECO:0000256" key="5">
    <source>
        <dbReference type="ARBA" id="ARBA00023034"/>
    </source>
</evidence>
<dbReference type="GO" id="GO:0005905">
    <property type="term" value="C:clathrin-coated pit"/>
    <property type="evidence" value="ECO:0000318"/>
    <property type="project" value="GO_Central"/>
</dbReference>
<dbReference type="InterPro" id="IPR011417">
    <property type="entry name" value="ANTH_dom"/>
</dbReference>
<dbReference type="PANTHER" id="PTHR22951">
    <property type="entry name" value="CLATHRIN ASSEMBLY PROTEIN"/>
    <property type="match status" value="1"/>
</dbReference>
<dbReference type="PROSITE" id="PS50942">
    <property type="entry name" value="ENTH"/>
    <property type="match status" value="1"/>
</dbReference>
<dbReference type="GO" id="GO:0005546">
    <property type="term" value="F:phosphatidylinositol-4,5-bisphosphate binding"/>
    <property type="evidence" value="ECO:0000318"/>
    <property type="project" value="GO_Central"/>
</dbReference>
<accession>A0A067F874</accession>
<dbReference type="InterPro" id="IPR045192">
    <property type="entry name" value="AP180-like"/>
</dbReference>
<dbReference type="InterPro" id="IPR048050">
    <property type="entry name" value="ANTH_N_plant"/>
</dbReference>
<keyword evidence="12" id="KW-1185">Reference proteome</keyword>
<evidence type="ECO:0000313" key="12">
    <source>
        <dbReference type="Proteomes" id="UP000027120"/>
    </source>
</evidence>
<protein>
    <recommendedName>
        <fullName evidence="10">ENTH domain-containing protein</fullName>
    </recommendedName>
</protein>
<keyword evidence="4" id="KW-0254">Endocytosis</keyword>
<dbReference type="GO" id="GO:0030136">
    <property type="term" value="C:clathrin-coated vesicle"/>
    <property type="evidence" value="ECO:0000318"/>
    <property type="project" value="GO_Central"/>
</dbReference>